<dbReference type="InterPro" id="IPR044839">
    <property type="entry name" value="NDR1-like"/>
</dbReference>
<comment type="caution">
    <text evidence="4">The sequence shown here is derived from an EMBL/GenBank/DDBJ whole genome shotgun (WGS) entry which is preliminary data.</text>
</comment>
<sequence length="170" mass="18721">MEVAGGRNGSYAAIGIPLYANSTFNVEQQRPLPSAPPLITQPTTRQRRCLSATATAIAGYMLIFLASALFVASVLLLVLFFVFTQSPEFALTSVSVPKFNISSEGSEITAEWEVGFLVRNPNPVWCHWFDHPVVSVYYRDQLVSELESFPQVKISRKTTKSYVGKTVALG</sequence>
<dbReference type="AlphaFoldDB" id="A0A1R3IHL3"/>
<dbReference type="GO" id="GO:0098542">
    <property type="term" value="P:defense response to other organism"/>
    <property type="evidence" value="ECO:0007669"/>
    <property type="project" value="InterPro"/>
</dbReference>
<dbReference type="PANTHER" id="PTHR31234">
    <property type="entry name" value="LATE EMBRYOGENESIS ABUNDANT (LEA) HYDROXYPROLINE-RICH GLYCOPROTEIN FAMILY"/>
    <property type="match status" value="1"/>
</dbReference>
<keyword evidence="2 3" id="KW-0472">Membrane</keyword>
<dbReference type="GO" id="GO:0016020">
    <property type="term" value="C:membrane"/>
    <property type="evidence" value="ECO:0007669"/>
    <property type="project" value="UniProtKB-SubCell"/>
</dbReference>
<keyword evidence="3" id="KW-0812">Transmembrane</keyword>
<protein>
    <recommendedName>
        <fullName evidence="6">Late embryogenesis abundant protein, LEA-14</fullName>
    </recommendedName>
</protein>
<proteinExistence type="predicted"/>
<dbReference type="Gramene" id="OMO82053">
    <property type="protein sequence ID" value="OMO82053"/>
    <property type="gene ID" value="CCACVL1_12095"/>
</dbReference>
<reference evidence="4 5" key="1">
    <citation type="submission" date="2013-09" db="EMBL/GenBank/DDBJ databases">
        <title>Corchorus capsularis genome sequencing.</title>
        <authorList>
            <person name="Alam M."/>
            <person name="Haque M.S."/>
            <person name="Islam M.S."/>
            <person name="Emdad E.M."/>
            <person name="Islam M.M."/>
            <person name="Ahmed B."/>
            <person name="Halim A."/>
            <person name="Hossen Q.M.M."/>
            <person name="Hossain M.Z."/>
            <person name="Ahmed R."/>
            <person name="Khan M.M."/>
            <person name="Islam R."/>
            <person name="Rashid M.M."/>
            <person name="Khan S.A."/>
            <person name="Rahman M.S."/>
            <person name="Alam M."/>
        </authorList>
    </citation>
    <scope>NUCLEOTIDE SEQUENCE [LARGE SCALE GENOMIC DNA]</scope>
    <source>
        <strain evidence="5">cv. CVL-1</strain>
        <tissue evidence="4">Whole seedling</tissue>
    </source>
</reference>
<keyword evidence="5" id="KW-1185">Reference proteome</keyword>
<dbReference type="EMBL" id="AWWV01010055">
    <property type="protein sequence ID" value="OMO82053.1"/>
    <property type="molecule type" value="Genomic_DNA"/>
</dbReference>
<evidence type="ECO:0000313" key="5">
    <source>
        <dbReference type="Proteomes" id="UP000188268"/>
    </source>
</evidence>
<evidence type="ECO:0008006" key="6">
    <source>
        <dbReference type="Google" id="ProtNLM"/>
    </source>
</evidence>
<feature type="transmembrane region" description="Helical" evidence="3">
    <location>
        <begin position="57"/>
        <end position="83"/>
    </location>
</feature>
<evidence type="ECO:0000256" key="1">
    <source>
        <dbReference type="ARBA" id="ARBA00004370"/>
    </source>
</evidence>
<organism evidence="4 5">
    <name type="scientific">Corchorus capsularis</name>
    <name type="common">Jute</name>
    <dbReference type="NCBI Taxonomy" id="210143"/>
    <lineage>
        <taxon>Eukaryota</taxon>
        <taxon>Viridiplantae</taxon>
        <taxon>Streptophyta</taxon>
        <taxon>Embryophyta</taxon>
        <taxon>Tracheophyta</taxon>
        <taxon>Spermatophyta</taxon>
        <taxon>Magnoliopsida</taxon>
        <taxon>eudicotyledons</taxon>
        <taxon>Gunneridae</taxon>
        <taxon>Pentapetalae</taxon>
        <taxon>rosids</taxon>
        <taxon>malvids</taxon>
        <taxon>Malvales</taxon>
        <taxon>Malvaceae</taxon>
        <taxon>Grewioideae</taxon>
        <taxon>Apeibeae</taxon>
        <taxon>Corchorus</taxon>
    </lineage>
</organism>
<dbReference type="Proteomes" id="UP000188268">
    <property type="component" value="Unassembled WGS sequence"/>
</dbReference>
<evidence type="ECO:0000313" key="4">
    <source>
        <dbReference type="EMBL" id="OMO82053.1"/>
    </source>
</evidence>
<gene>
    <name evidence="4" type="ORF">CCACVL1_12095</name>
</gene>
<evidence type="ECO:0000256" key="3">
    <source>
        <dbReference type="SAM" id="Phobius"/>
    </source>
</evidence>
<name>A0A1R3IHL3_COCAP</name>
<dbReference type="OrthoDB" id="10422750at2759"/>
<keyword evidence="3" id="KW-1133">Transmembrane helix</keyword>
<comment type="subcellular location">
    <subcellularLocation>
        <location evidence="1">Membrane</location>
    </subcellularLocation>
</comment>
<dbReference type="PANTHER" id="PTHR31234:SF2">
    <property type="entry name" value="OS05G0199100 PROTEIN"/>
    <property type="match status" value="1"/>
</dbReference>
<evidence type="ECO:0000256" key="2">
    <source>
        <dbReference type="ARBA" id="ARBA00023136"/>
    </source>
</evidence>
<accession>A0A1R3IHL3</accession>